<comment type="caution">
    <text evidence="2">The sequence shown here is derived from an EMBL/GenBank/DDBJ whole genome shotgun (WGS) entry which is preliminary data.</text>
</comment>
<dbReference type="InterPro" id="IPR020377">
    <property type="entry name" value="Uncharacterised_LpqV"/>
</dbReference>
<dbReference type="Pfam" id="PF17301">
    <property type="entry name" value="LpqV"/>
    <property type="match status" value="1"/>
</dbReference>
<feature type="compositionally biased region" description="Low complexity" evidence="1">
    <location>
        <begin position="37"/>
        <end position="48"/>
    </location>
</feature>
<name>A0A1W9Z6C4_MYCAI</name>
<feature type="region of interest" description="Disordered" evidence="1">
    <location>
        <begin position="13"/>
        <end position="52"/>
    </location>
</feature>
<evidence type="ECO:0008006" key="4">
    <source>
        <dbReference type="Google" id="ProtNLM"/>
    </source>
</evidence>
<accession>A0A1W9Z6C4</accession>
<protein>
    <recommendedName>
        <fullName evidence="4">Lipoprotein LpqV</fullName>
    </recommendedName>
</protein>
<evidence type="ECO:0000313" key="3">
    <source>
        <dbReference type="Proteomes" id="UP000192707"/>
    </source>
</evidence>
<dbReference type="OrthoDB" id="4639220at2"/>
<dbReference type="EMBL" id="MVHG01000116">
    <property type="protein sequence ID" value="ORA07895.1"/>
    <property type="molecule type" value="Genomic_DNA"/>
</dbReference>
<dbReference type="Proteomes" id="UP000192707">
    <property type="component" value="Unassembled WGS sequence"/>
</dbReference>
<organism evidence="2 3">
    <name type="scientific">Mycobacterium arosiense ATCC BAA-1401 = DSM 45069</name>
    <dbReference type="NCBI Taxonomy" id="1265311"/>
    <lineage>
        <taxon>Bacteria</taxon>
        <taxon>Bacillati</taxon>
        <taxon>Actinomycetota</taxon>
        <taxon>Actinomycetes</taxon>
        <taxon>Mycobacteriales</taxon>
        <taxon>Mycobacteriaceae</taxon>
        <taxon>Mycobacterium</taxon>
        <taxon>Mycobacterium avium complex (MAC)</taxon>
    </lineage>
</organism>
<keyword evidence="3" id="KW-1185">Reference proteome</keyword>
<evidence type="ECO:0000313" key="2">
    <source>
        <dbReference type="EMBL" id="ORA07895.1"/>
    </source>
</evidence>
<evidence type="ECO:0000256" key="1">
    <source>
        <dbReference type="SAM" id="MobiDB-lite"/>
    </source>
</evidence>
<proteinExistence type="predicted"/>
<gene>
    <name evidence="2" type="ORF">BST14_25895</name>
</gene>
<dbReference type="AlphaFoldDB" id="A0A1W9Z6C4"/>
<sequence>MGIAVPVAGCSHGAHTGAPASSSARQSGIPKGPGSPPAGSVGVSPAGVTTRVDVPADSTEEEYYQACHAAQQWMDAQPKTGASLFEPYLSMVQASPAGTAGSWNAPWSKLTPARQAAVIVAARAAADNECG</sequence>
<reference evidence="2 3" key="1">
    <citation type="submission" date="2016-12" db="EMBL/GenBank/DDBJ databases">
        <title>The new phylogeny of genus Mycobacterium.</title>
        <authorList>
            <person name="Tortoli E."/>
            <person name="Trovato A."/>
            <person name="Cirillo D.M."/>
        </authorList>
    </citation>
    <scope>NUCLEOTIDE SEQUENCE [LARGE SCALE GENOMIC DNA]</scope>
    <source>
        <strain evidence="2 3">DSM 45069</strain>
    </source>
</reference>